<dbReference type="AlphaFoldDB" id="A0A9P9W7M3"/>
<comment type="caution">
    <text evidence="1">The sequence shown here is derived from an EMBL/GenBank/DDBJ whole genome shotgun (WGS) entry which is preliminary data.</text>
</comment>
<name>A0A9P9W7M3_9PEZI</name>
<dbReference type="EMBL" id="JAFIMR010000112">
    <property type="protein sequence ID" value="KAI1847125.1"/>
    <property type="molecule type" value="Genomic_DNA"/>
</dbReference>
<sequence length="347" mass="39417">MRLAAAEYVHCRKAIDALDLSGGNGARNAFPEEKPARLWRWRQVEKDWSSPRRRPTVPAIQGLNAPLEDFSQLDGAGWKSAASGSRLQPEAILDFFQYHLDLQPADCAKHSLENHVIVGSKEAIQAYPSEFQSRRSYTVEIVDTSATDPDALMTLVHYTEEVLDQDQIRTARGAYGDFVPEYSYLGPMSPDHPALFVWRIVYPRGRPFATDAYRLGQRQNHEKYVDILEHFVEFVLTPAGGHLPAALVWPTVPHNDRLDARNIIVRPDWKGIVSVLFWGTPPVRALPWAASLCGLLYLRWTPLPNNKKKKKCRIPRAAWWIVSLSWTFVATRASSSASRMFGLFPWR</sequence>
<evidence type="ECO:0000313" key="1">
    <source>
        <dbReference type="EMBL" id="KAI1847125.1"/>
    </source>
</evidence>
<keyword evidence="2" id="KW-1185">Reference proteome</keyword>
<dbReference type="Proteomes" id="UP000829685">
    <property type="component" value="Unassembled WGS sequence"/>
</dbReference>
<accession>A0A9P9W7M3</accession>
<organism evidence="1 2">
    <name type="scientific">Neoarthrinium moseri</name>
    <dbReference type="NCBI Taxonomy" id="1658444"/>
    <lineage>
        <taxon>Eukaryota</taxon>
        <taxon>Fungi</taxon>
        <taxon>Dikarya</taxon>
        <taxon>Ascomycota</taxon>
        <taxon>Pezizomycotina</taxon>
        <taxon>Sordariomycetes</taxon>
        <taxon>Xylariomycetidae</taxon>
        <taxon>Amphisphaeriales</taxon>
        <taxon>Apiosporaceae</taxon>
        <taxon>Neoarthrinium</taxon>
    </lineage>
</organism>
<reference evidence="1" key="1">
    <citation type="submission" date="2021-03" db="EMBL/GenBank/DDBJ databases">
        <title>Revisited historic fungal species revealed as producer of novel bioactive compounds through whole genome sequencing and comparative genomics.</title>
        <authorList>
            <person name="Vignolle G.A."/>
            <person name="Hochenegger N."/>
            <person name="Mach R.L."/>
            <person name="Mach-Aigner A.R."/>
            <person name="Javad Rahimi M."/>
            <person name="Salim K.A."/>
            <person name="Chan C.M."/>
            <person name="Lim L.B.L."/>
            <person name="Cai F."/>
            <person name="Druzhinina I.S."/>
            <person name="U'Ren J.M."/>
            <person name="Derntl C."/>
        </authorList>
    </citation>
    <scope>NUCLEOTIDE SEQUENCE</scope>
    <source>
        <strain evidence="1">TUCIM 5799</strain>
    </source>
</reference>
<proteinExistence type="predicted"/>
<gene>
    <name evidence="1" type="ORF">JX265_014003</name>
</gene>
<protein>
    <submittedName>
        <fullName evidence="1">Uncharacterized protein</fullName>
    </submittedName>
</protein>
<evidence type="ECO:0000313" key="2">
    <source>
        <dbReference type="Proteomes" id="UP000829685"/>
    </source>
</evidence>